<dbReference type="eggNOG" id="KOG2945">
    <property type="taxonomic scope" value="Eukaryota"/>
</dbReference>
<evidence type="ECO:0000313" key="5">
    <source>
        <dbReference type="EMBL" id="EYU19467.1"/>
    </source>
</evidence>
<dbReference type="GO" id="GO:0005634">
    <property type="term" value="C:nucleus"/>
    <property type="evidence" value="ECO:0000318"/>
    <property type="project" value="GO_Central"/>
</dbReference>
<evidence type="ECO:0000313" key="6">
    <source>
        <dbReference type="Proteomes" id="UP000030748"/>
    </source>
</evidence>
<dbReference type="InterPro" id="IPR039764">
    <property type="entry name" value="HABP4/SERBP1-like"/>
</dbReference>
<evidence type="ECO:0000259" key="4">
    <source>
        <dbReference type="SMART" id="SM01233"/>
    </source>
</evidence>
<name>A0A022PT03_ERYGU</name>
<feature type="compositionally biased region" description="Gly residues" evidence="3">
    <location>
        <begin position="69"/>
        <end position="81"/>
    </location>
</feature>
<dbReference type="OMA" id="KKWAGAK"/>
<dbReference type="PANTHER" id="PTHR12299:SF78">
    <property type="entry name" value="RGG REPEATS NUCLEAR RNA BINDING PROTEIN C"/>
    <property type="match status" value="1"/>
</dbReference>
<feature type="compositionally biased region" description="Basic and acidic residues" evidence="3">
    <location>
        <begin position="189"/>
        <end position="221"/>
    </location>
</feature>
<reference evidence="5 6" key="1">
    <citation type="journal article" date="2013" name="Proc. Natl. Acad. Sci. U.S.A.">
        <title>Fine-scale variation in meiotic recombination in Mimulus inferred from population shotgun sequencing.</title>
        <authorList>
            <person name="Hellsten U."/>
            <person name="Wright K.M."/>
            <person name="Jenkins J."/>
            <person name="Shu S."/>
            <person name="Yuan Y."/>
            <person name="Wessler S.R."/>
            <person name="Schmutz J."/>
            <person name="Willis J.H."/>
            <person name="Rokhsar D.S."/>
        </authorList>
    </citation>
    <scope>NUCLEOTIDE SEQUENCE [LARGE SCALE GENOMIC DNA]</scope>
    <source>
        <strain evidence="6">cv. DUN x IM62</strain>
    </source>
</reference>
<feature type="domain" description="Hyaluronan/mRNA-binding protein" evidence="4">
    <location>
        <begin position="147"/>
        <end position="256"/>
    </location>
</feature>
<dbReference type="AlphaFoldDB" id="A0A022PT03"/>
<dbReference type="GO" id="GO:0005737">
    <property type="term" value="C:cytoplasm"/>
    <property type="evidence" value="ECO:0000318"/>
    <property type="project" value="GO_Central"/>
</dbReference>
<proteinExistence type="predicted"/>
<comment type="subcellular location">
    <subcellularLocation>
        <location evidence="1">Cytoplasm</location>
    </subcellularLocation>
</comment>
<evidence type="ECO:0000256" key="1">
    <source>
        <dbReference type="ARBA" id="ARBA00004496"/>
    </source>
</evidence>
<keyword evidence="6" id="KW-1185">Reference proteome</keyword>
<dbReference type="Pfam" id="PF04774">
    <property type="entry name" value="HABP4_PAI-RBP1"/>
    <property type="match status" value="1"/>
</dbReference>
<feature type="compositionally biased region" description="Basic and acidic residues" evidence="3">
    <location>
        <begin position="134"/>
        <end position="168"/>
    </location>
</feature>
<sequence>MSTLNPFELLVDDDAEDPALLLAALQKAAAPAKASAQSQPAAKPSAKLPAKPLPPAQAVRESRNEGQRGGRGGARGRGGRGFGRDSVENVNKFENGNGYSGGYNRRTEDVDAGKAPSERRQYGGPRGGGAAFRGGDRNGESEEVDRPRRPFERRSGTGHGNEIKREGFGRGNWGTPNEEIVPEIEEPTTEVKKVIDSEKKSGEDETDDANKDSSPKEKEEKEAEEEKEMTLEEYEKVLEEKRKTLLSMKSEARKVNVDKELESMQLLSNKKIDHDDVFIKLGSDKDKRKEAAEKAKKSVSINEFLKPVEGEKYSRGGGRGRGRGRGREGFGGGGGGGFGRSERAPAIEDVDQFPSLGGKSN</sequence>
<dbReference type="STRING" id="4155.A0A022PT03"/>
<dbReference type="Pfam" id="PF09598">
    <property type="entry name" value="Stm1_N"/>
    <property type="match status" value="1"/>
</dbReference>
<dbReference type="Proteomes" id="UP000030748">
    <property type="component" value="Unassembled WGS sequence"/>
</dbReference>
<dbReference type="OrthoDB" id="784393at2759"/>
<feature type="compositionally biased region" description="Gly residues" evidence="3">
    <location>
        <begin position="329"/>
        <end position="339"/>
    </location>
</feature>
<dbReference type="PANTHER" id="PTHR12299">
    <property type="entry name" value="HYALURONIC ACID-BINDING PROTEIN 4"/>
    <property type="match status" value="1"/>
</dbReference>
<gene>
    <name evidence="5" type="ORF">MIMGU_mgv1a008831mg</name>
</gene>
<dbReference type="GO" id="GO:0003729">
    <property type="term" value="F:mRNA binding"/>
    <property type="evidence" value="ECO:0000318"/>
    <property type="project" value="GO_Central"/>
</dbReference>
<dbReference type="Gene3D" id="6.10.140.1040">
    <property type="match status" value="1"/>
</dbReference>
<evidence type="ECO:0000256" key="3">
    <source>
        <dbReference type="SAM" id="MobiDB-lite"/>
    </source>
</evidence>
<dbReference type="EMBL" id="KI632290">
    <property type="protein sequence ID" value="EYU19468.1"/>
    <property type="molecule type" value="Genomic_DNA"/>
</dbReference>
<accession>A0A022PT03</accession>
<dbReference type="EMBL" id="KI632290">
    <property type="protein sequence ID" value="EYU19467.1"/>
    <property type="molecule type" value="Genomic_DNA"/>
</dbReference>
<feature type="region of interest" description="Disordered" evidence="3">
    <location>
        <begin position="310"/>
        <end position="361"/>
    </location>
</feature>
<dbReference type="InterPro" id="IPR006861">
    <property type="entry name" value="HABP4_PAIRBP1-bd"/>
</dbReference>
<feature type="compositionally biased region" description="Basic and acidic residues" evidence="3">
    <location>
        <begin position="105"/>
        <end position="121"/>
    </location>
</feature>
<organism evidence="5 6">
    <name type="scientific">Erythranthe guttata</name>
    <name type="common">Yellow monkey flower</name>
    <name type="synonym">Mimulus guttatus</name>
    <dbReference type="NCBI Taxonomy" id="4155"/>
    <lineage>
        <taxon>Eukaryota</taxon>
        <taxon>Viridiplantae</taxon>
        <taxon>Streptophyta</taxon>
        <taxon>Embryophyta</taxon>
        <taxon>Tracheophyta</taxon>
        <taxon>Spermatophyta</taxon>
        <taxon>Magnoliopsida</taxon>
        <taxon>eudicotyledons</taxon>
        <taxon>Gunneridae</taxon>
        <taxon>Pentapetalae</taxon>
        <taxon>asterids</taxon>
        <taxon>lamiids</taxon>
        <taxon>Lamiales</taxon>
        <taxon>Phrymaceae</taxon>
        <taxon>Erythranthe</taxon>
    </lineage>
</organism>
<evidence type="ECO:0000256" key="2">
    <source>
        <dbReference type="ARBA" id="ARBA00022490"/>
    </source>
</evidence>
<dbReference type="SMART" id="SM01233">
    <property type="entry name" value="HABP4_PAI-RBP1"/>
    <property type="match status" value="1"/>
</dbReference>
<dbReference type="InterPro" id="IPR019084">
    <property type="entry name" value="STM1-like_N"/>
</dbReference>
<dbReference type="KEGG" id="egt:105978094"/>
<feature type="region of interest" description="Disordered" evidence="3">
    <location>
        <begin position="26"/>
        <end position="232"/>
    </location>
</feature>
<protein>
    <recommendedName>
        <fullName evidence="4">Hyaluronan/mRNA-binding protein domain-containing protein</fullName>
    </recommendedName>
</protein>
<feature type="compositionally biased region" description="Low complexity" evidence="3">
    <location>
        <begin position="26"/>
        <end position="50"/>
    </location>
</feature>
<keyword evidence="2" id="KW-0963">Cytoplasm</keyword>